<dbReference type="RefSeq" id="WP_105327625.1">
    <property type="nucleotide sequence ID" value="NZ_PUHY01000001.1"/>
</dbReference>
<dbReference type="InterPro" id="IPR032380">
    <property type="entry name" value="PNKP_ligase_dom"/>
</dbReference>
<dbReference type="Gene3D" id="3.60.21.10">
    <property type="match status" value="1"/>
</dbReference>
<gene>
    <name evidence="3" type="ORF">C5Y83_00155</name>
</gene>
<dbReference type="SUPFAM" id="SSF56300">
    <property type="entry name" value="Metallo-dependent phosphatases"/>
    <property type="match status" value="1"/>
</dbReference>
<name>A0A2S8G7W9_9BACT</name>
<dbReference type="GO" id="GO:0016301">
    <property type="term" value="F:kinase activity"/>
    <property type="evidence" value="ECO:0007669"/>
    <property type="project" value="UniProtKB-KW"/>
</dbReference>
<dbReference type="InterPro" id="IPR050126">
    <property type="entry name" value="Ap4A_hydrolase"/>
</dbReference>
<dbReference type="OrthoDB" id="9779903at2"/>
<dbReference type="GO" id="GO:0005737">
    <property type="term" value="C:cytoplasm"/>
    <property type="evidence" value="ECO:0007669"/>
    <property type="project" value="TreeGrafter"/>
</dbReference>
<dbReference type="Proteomes" id="UP000238322">
    <property type="component" value="Unassembled WGS sequence"/>
</dbReference>
<accession>A0A2S8G7W9</accession>
<organism evidence="3 4">
    <name type="scientific">Blastopirellula marina</name>
    <dbReference type="NCBI Taxonomy" id="124"/>
    <lineage>
        <taxon>Bacteria</taxon>
        <taxon>Pseudomonadati</taxon>
        <taxon>Planctomycetota</taxon>
        <taxon>Planctomycetia</taxon>
        <taxon>Pirellulales</taxon>
        <taxon>Pirellulaceae</taxon>
        <taxon>Blastopirellula</taxon>
    </lineage>
</organism>
<dbReference type="Pfam" id="PF16542">
    <property type="entry name" value="PNKP_ligase"/>
    <property type="match status" value="1"/>
</dbReference>
<evidence type="ECO:0000313" key="4">
    <source>
        <dbReference type="Proteomes" id="UP000238322"/>
    </source>
</evidence>
<dbReference type="SUPFAM" id="SSF52540">
    <property type="entry name" value="P-loop containing nucleoside triphosphate hydrolases"/>
    <property type="match status" value="1"/>
</dbReference>
<dbReference type="InterPro" id="IPR004843">
    <property type="entry name" value="Calcineurin-like_PHP"/>
</dbReference>
<dbReference type="EMBL" id="PUHY01000001">
    <property type="protein sequence ID" value="PQO40390.1"/>
    <property type="molecule type" value="Genomic_DNA"/>
</dbReference>
<evidence type="ECO:0000259" key="1">
    <source>
        <dbReference type="Pfam" id="PF00149"/>
    </source>
</evidence>
<feature type="domain" description="Calcineurin-like phosphoesterase" evidence="1">
    <location>
        <begin position="181"/>
        <end position="385"/>
    </location>
</feature>
<dbReference type="CDD" id="cd00267">
    <property type="entry name" value="ABC_ATPase"/>
    <property type="match status" value="1"/>
</dbReference>
<dbReference type="InterPro" id="IPR027417">
    <property type="entry name" value="P-loop_NTPase"/>
</dbReference>
<dbReference type="SUPFAM" id="SSF56091">
    <property type="entry name" value="DNA ligase/mRNA capping enzyme, catalytic domain"/>
    <property type="match status" value="1"/>
</dbReference>
<sequence length="867" mass="97456">MNISIPRLSLVILIGPSGSGKSTFARKHFLPTEVLSSDYCRGLVSDDENNQEATSDAFDLLHYVAAKRLARGLVTVVDATNVQPEARRPLVRLAKDYHVLPVAIVLNVPEDVCHERNRDRPDRTFGPHVVRQQRSQLRRGLKGLKREGFRHVFVLDSPEKIEAASIERVPLWNDRTDEHGPFDIIGDLHGCGDELESLLASLGYQNQTSAKTDPVWGDSFYAHPEGRKAVFVGDLVDRGPRVLDCVRIARNMVQHGSGLCVPGNHDMKLLRKLRGKNVKLTHGLAETMQEIDALSDDVRQPLCKQLSEFLDGLVSHYVLDDGKLVVAHAGMKEAYQGRGSGKVREFALFGETTGETDDFGLPVRYNWAAEYRGSAMVVYGHTPVPEPEWLNHTVNVDTGCVFGGKLTALRYPEREFVSVPAAKTYCEPSRPFLPQHDSAETLSAQQLHDDILEAEDVLGKRIVSTRLHHNVTIREENSTAALEVMSRFAANPKWLIYLPPTMSPCETSQEPGLLEHPAEAFSYFRSHGVPQVVCQEKHMGSRAVVVVCQDEEAARQRFGVSEGEMGIVYTRTGRRFFTDVEVEKQLLDRLRAALTATNFWKEFNTSWACFDCELMPWSAKAQELLRSQYAAVGAAGNAALPHAISALTRTFQRMGDDNWRDAYPGLANFESRFNNAQAFVKAYRQYCWPVASIDDLRLAPFHLLATEGRTYLDQNHIWHMQTLGKICQTDPTILLATDFQTVDVTNQASIDEGTQWWLTRTSQGGEGMVVKPLDWVVRGKKGLVQPAVKCRGKEYLRIIYSPDYDSDVNLTRLRHRGLARKRSLALREFALGIEALERFVRREPLRRVHECVFGVLALESEPVDPRL</sequence>
<dbReference type="InterPro" id="IPR029052">
    <property type="entry name" value="Metallo-depent_PP-like"/>
</dbReference>
<dbReference type="PANTHER" id="PTHR42850">
    <property type="entry name" value="METALLOPHOSPHOESTERASE"/>
    <property type="match status" value="1"/>
</dbReference>
<dbReference type="Pfam" id="PF00149">
    <property type="entry name" value="Metallophos"/>
    <property type="match status" value="1"/>
</dbReference>
<dbReference type="Pfam" id="PF13671">
    <property type="entry name" value="AAA_33"/>
    <property type="match status" value="1"/>
</dbReference>
<dbReference type="AlphaFoldDB" id="A0A2S8G7W9"/>
<dbReference type="CDD" id="cd07423">
    <property type="entry name" value="MPP_Prp_like"/>
    <property type="match status" value="1"/>
</dbReference>
<dbReference type="NCBIfam" id="TIGR04075">
    <property type="entry name" value="bacter_Pnkp"/>
    <property type="match status" value="1"/>
</dbReference>
<evidence type="ECO:0000313" key="3">
    <source>
        <dbReference type="EMBL" id="PQO40390.1"/>
    </source>
</evidence>
<dbReference type="GO" id="GO:0016791">
    <property type="term" value="F:phosphatase activity"/>
    <property type="evidence" value="ECO:0007669"/>
    <property type="project" value="TreeGrafter"/>
</dbReference>
<protein>
    <submittedName>
        <fullName evidence="3">Polynucleotide kinase-phosphatase</fullName>
    </submittedName>
</protein>
<dbReference type="InterPro" id="IPR041780">
    <property type="entry name" value="MPP_PrpE-like"/>
</dbReference>
<proteinExistence type="predicted"/>
<evidence type="ECO:0000259" key="2">
    <source>
        <dbReference type="Pfam" id="PF16542"/>
    </source>
</evidence>
<dbReference type="Gene3D" id="3.40.50.300">
    <property type="entry name" value="P-loop containing nucleotide triphosphate hydrolases"/>
    <property type="match status" value="1"/>
</dbReference>
<keyword evidence="3" id="KW-0808">Transferase</keyword>
<feature type="domain" description="Polynucleotide kinase-phosphatase ligase" evidence="2">
    <location>
        <begin position="480"/>
        <end position="862"/>
    </location>
</feature>
<dbReference type="PANTHER" id="PTHR42850:SF7">
    <property type="entry name" value="BIS(5'-NUCLEOSYL)-TETRAPHOSPHATASE PRPE [ASYMMETRICAL]"/>
    <property type="match status" value="1"/>
</dbReference>
<keyword evidence="3" id="KW-0418">Kinase</keyword>
<dbReference type="InterPro" id="IPR024028">
    <property type="entry name" value="PNKP_bac"/>
</dbReference>
<comment type="caution">
    <text evidence="3">The sequence shown here is derived from an EMBL/GenBank/DDBJ whole genome shotgun (WGS) entry which is preliminary data.</text>
</comment>
<reference evidence="3 4" key="1">
    <citation type="submission" date="2018-02" db="EMBL/GenBank/DDBJ databases">
        <title>Comparative genomes isolates from brazilian mangrove.</title>
        <authorList>
            <person name="Araujo J.E."/>
            <person name="Taketani R.G."/>
            <person name="Silva M.C.P."/>
            <person name="Loureco M.V."/>
            <person name="Andreote F.D."/>
        </authorList>
    </citation>
    <scope>NUCLEOTIDE SEQUENCE [LARGE SCALE GENOMIC DNA]</scope>
    <source>
        <strain evidence="3 4">Hex-1 MGV</strain>
    </source>
</reference>
<dbReference type="Gene3D" id="3.30.470.30">
    <property type="entry name" value="DNA ligase/mRNA capping enzyme"/>
    <property type="match status" value="2"/>
</dbReference>